<proteinExistence type="predicted"/>
<name>A0A0C9ME19_9FUNG</name>
<gene>
    <name evidence="2" type="ORF">MAM1_0096c05070</name>
</gene>
<evidence type="ECO:0000313" key="2">
    <source>
        <dbReference type="EMBL" id="GAN05599.1"/>
    </source>
</evidence>
<dbReference type="OrthoDB" id="2285426at2759"/>
<dbReference type="AlphaFoldDB" id="A0A0C9ME19"/>
<feature type="compositionally biased region" description="Polar residues" evidence="1">
    <location>
        <begin position="77"/>
        <end position="95"/>
    </location>
</feature>
<evidence type="ECO:0000313" key="3">
    <source>
        <dbReference type="Proteomes" id="UP000053815"/>
    </source>
</evidence>
<evidence type="ECO:0000256" key="1">
    <source>
        <dbReference type="SAM" id="MobiDB-lite"/>
    </source>
</evidence>
<feature type="region of interest" description="Disordered" evidence="1">
    <location>
        <begin position="77"/>
        <end position="96"/>
    </location>
</feature>
<sequence>MSSGQEYNSSINDELFHLYTEYQLCKIKNKPSLWNAADTEKNALISILTQCKNINGNTLRLVMKDIFENSVAKYTDSSGSTAVHHTPHTNSSNGRIPQVIANITEDDNDDTDSTASEEAATSSTYIRTRLSERMATNLDNAAVSPRNILSSSTLKRGRSLEPQTEKKQKLKLKGKIDESGIISEMLVRSNIAEIRRLVSEVGQTKVMLRKRIYAINDSVLENHSSALSTTFSVLDYASCPHTTERTMYRCQENFIGYRFGKLVERLRQEYSEWEAYNKAKEHYDDLQRELKRQNKTYFGVRWSLFNYYSIKMVQYVNEFGIYCLFIPEVISPTKFKRTPFEDLSVALRHVDESCSVFRGIVQLDREGNIIVPHRETPSEGHHMNNADIGCSVSRY</sequence>
<organism evidence="2">
    <name type="scientific">Mucor ambiguus</name>
    <dbReference type="NCBI Taxonomy" id="91626"/>
    <lineage>
        <taxon>Eukaryota</taxon>
        <taxon>Fungi</taxon>
        <taxon>Fungi incertae sedis</taxon>
        <taxon>Mucoromycota</taxon>
        <taxon>Mucoromycotina</taxon>
        <taxon>Mucoromycetes</taxon>
        <taxon>Mucorales</taxon>
        <taxon>Mucorineae</taxon>
        <taxon>Mucoraceae</taxon>
        <taxon>Mucor</taxon>
    </lineage>
</organism>
<accession>A0A0C9ME19</accession>
<reference evidence="2" key="1">
    <citation type="submission" date="2014-09" db="EMBL/GenBank/DDBJ databases">
        <title>Draft genome sequence of an oleaginous Mucoromycotina fungus Mucor ambiguus NBRC6742.</title>
        <authorList>
            <person name="Takeda I."/>
            <person name="Yamane N."/>
            <person name="Morita T."/>
            <person name="Tamano K."/>
            <person name="Machida M."/>
            <person name="Baker S."/>
            <person name="Koike H."/>
        </authorList>
    </citation>
    <scope>NUCLEOTIDE SEQUENCE</scope>
    <source>
        <strain evidence="2">NBRC 6742</strain>
    </source>
</reference>
<protein>
    <submittedName>
        <fullName evidence="2">Uncharacterized protein</fullName>
    </submittedName>
</protein>
<dbReference type="EMBL" id="DF836385">
    <property type="protein sequence ID" value="GAN05599.1"/>
    <property type="molecule type" value="Genomic_DNA"/>
</dbReference>
<feature type="region of interest" description="Disordered" evidence="1">
    <location>
        <begin position="105"/>
        <end position="124"/>
    </location>
</feature>
<feature type="compositionally biased region" description="Low complexity" evidence="1">
    <location>
        <begin position="113"/>
        <end position="124"/>
    </location>
</feature>
<keyword evidence="3" id="KW-1185">Reference proteome</keyword>
<dbReference type="Proteomes" id="UP000053815">
    <property type="component" value="Unassembled WGS sequence"/>
</dbReference>